<proteinExistence type="predicted"/>
<evidence type="ECO:0000313" key="4">
    <source>
        <dbReference type="Proteomes" id="UP001375228"/>
    </source>
</evidence>
<evidence type="ECO:0000313" key="3">
    <source>
        <dbReference type="Proteomes" id="UP001160152"/>
    </source>
</evidence>
<dbReference type="Proteomes" id="UP001160152">
    <property type="component" value="Unassembled WGS sequence"/>
</dbReference>
<dbReference type="EMBL" id="JAOCBV010000001">
    <property type="protein sequence ID" value="MDH0756941.1"/>
    <property type="molecule type" value="Genomic_DNA"/>
</dbReference>
<sequence length="238" mass="27442">MNWLAAVPAWCWWLIALVLVAGGQQYRVVVAQGETAEARTELSDYRLQVAERDRRAAAQARTEEQWGEKRYEQGLHVQYPGEEYPRPEFFVQMIAYNKDRQRPSTDSKRGESPIPVLYDSRQAYIIFEDGSRLNARPEVYVGLNDIHDYPSVNERAARPSPYDINSDEVHRMIPKLTNNNRYGSAYVIFQTDKLKADSKWTIHLGSLQVQGRTVAIPPLQLCYHPVKKWIGIEPLIKP</sequence>
<dbReference type="Proteomes" id="UP001375228">
    <property type="component" value="Chromosome"/>
</dbReference>
<evidence type="ECO:0000313" key="1">
    <source>
        <dbReference type="EMBL" id="MDH0756941.1"/>
    </source>
</evidence>
<keyword evidence="4" id="KW-1185">Reference proteome</keyword>
<dbReference type="EMBL" id="CP146691">
    <property type="protein sequence ID" value="WWY18950.1"/>
    <property type="molecule type" value="Genomic_DNA"/>
</dbReference>
<gene>
    <name evidence="1" type="ORF">N5C70_09455</name>
    <name evidence="2" type="ORF">V9385_14825</name>
</gene>
<name>A0ABD4YBU3_9PSED</name>
<dbReference type="RefSeq" id="WP_225786098.1">
    <property type="nucleotide sequence ID" value="NZ_CP146690.1"/>
</dbReference>
<organism evidence="1 3">
    <name type="scientific">Pseudomonas juntendi</name>
    <dbReference type="NCBI Taxonomy" id="2666183"/>
    <lineage>
        <taxon>Bacteria</taxon>
        <taxon>Pseudomonadati</taxon>
        <taxon>Pseudomonadota</taxon>
        <taxon>Gammaproteobacteria</taxon>
        <taxon>Pseudomonadales</taxon>
        <taxon>Pseudomonadaceae</taxon>
        <taxon>Pseudomonas</taxon>
    </lineage>
</organism>
<reference evidence="2 4" key="2">
    <citation type="submission" date="2024-03" db="EMBL/GenBank/DDBJ databases">
        <title>Pseudomonas juntendi.</title>
        <authorList>
            <person name="Liu Y."/>
        </authorList>
    </citation>
    <scope>NUCLEOTIDE SEQUENCE [LARGE SCALE GENOMIC DNA]</scope>
    <source>
        <strain evidence="2 4">L4046hy</strain>
    </source>
</reference>
<reference evidence="1 3" key="1">
    <citation type="submission" date="2022-09" db="EMBL/GenBank/DDBJ databases">
        <title>Intensive care unit water sources are persistently colonized with multi-drug resistant bacteria and are the site of extensive horizontal gene transfer of antibiotic resistance genes.</title>
        <authorList>
            <person name="Diorio-Toth L."/>
        </authorList>
    </citation>
    <scope>NUCLEOTIDE SEQUENCE [LARGE SCALE GENOMIC DNA]</scope>
    <source>
        <strain evidence="1 3">GD03901</strain>
    </source>
</reference>
<accession>A0ABD4YBU3</accession>
<dbReference type="AlphaFoldDB" id="A0ABD4YBU3"/>
<protein>
    <submittedName>
        <fullName evidence="1">Uncharacterized protein</fullName>
    </submittedName>
</protein>
<evidence type="ECO:0000313" key="2">
    <source>
        <dbReference type="EMBL" id="WWY18950.1"/>
    </source>
</evidence>